<keyword evidence="6" id="KW-1185">Reference proteome</keyword>
<dbReference type="AlphaFoldDB" id="A0A345ZZN0"/>
<dbReference type="GO" id="GO:0046677">
    <property type="term" value="P:response to antibiotic"/>
    <property type="evidence" value="ECO:0007669"/>
    <property type="project" value="UniProtKB-KW"/>
</dbReference>
<evidence type="ECO:0000313" key="6">
    <source>
        <dbReference type="Proteomes" id="UP000254889"/>
    </source>
</evidence>
<dbReference type="EMBL" id="CP031417">
    <property type="protein sequence ID" value="AXK82377.1"/>
    <property type="molecule type" value="Genomic_DNA"/>
</dbReference>
<dbReference type="InterPro" id="IPR029068">
    <property type="entry name" value="Glyas_Bleomycin-R_OHBP_Dase"/>
</dbReference>
<dbReference type="RefSeq" id="WP_115692756.1">
    <property type="nucleotide sequence ID" value="NZ_CP031417.1"/>
</dbReference>
<gene>
    <name evidence="5" type="ORF">DW352_18765</name>
</gene>
<protein>
    <recommendedName>
        <fullName evidence="2">Bleomycin resistance protein</fullName>
    </recommendedName>
</protein>
<evidence type="ECO:0000313" key="5">
    <source>
        <dbReference type="EMBL" id="AXK82377.1"/>
    </source>
</evidence>
<evidence type="ECO:0000259" key="4">
    <source>
        <dbReference type="PROSITE" id="PS51819"/>
    </source>
</evidence>
<feature type="domain" description="VOC" evidence="4">
    <location>
        <begin position="6"/>
        <end position="121"/>
    </location>
</feature>
<dbReference type="SUPFAM" id="SSF54593">
    <property type="entry name" value="Glyoxalase/Bleomycin resistance protein/Dihydroxybiphenyl dioxygenase"/>
    <property type="match status" value="1"/>
</dbReference>
<dbReference type="InterPro" id="IPR037523">
    <property type="entry name" value="VOC_core"/>
</dbReference>
<evidence type="ECO:0000256" key="3">
    <source>
        <dbReference type="ARBA" id="ARBA00023251"/>
    </source>
</evidence>
<organism evidence="5 6">
    <name type="scientific">Pseudolabrys taiwanensis</name>
    <dbReference type="NCBI Taxonomy" id="331696"/>
    <lineage>
        <taxon>Bacteria</taxon>
        <taxon>Pseudomonadati</taxon>
        <taxon>Pseudomonadota</taxon>
        <taxon>Alphaproteobacteria</taxon>
        <taxon>Hyphomicrobiales</taxon>
        <taxon>Xanthobacteraceae</taxon>
        <taxon>Pseudolabrys</taxon>
    </lineage>
</organism>
<dbReference type="CDD" id="cd08349">
    <property type="entry name" value="BLMA_like"/>
    <property type="match status" value="1"/>
</dbReference>
<accession>A0A345ZZN0</accession>
<comment type="similarity">
    <text evidence="1">Belongs to the bleomycin resistance protein family.</text>
</comment>
<sequence length="129" mass="14846">MSIAFKAAIPTFRIFSLEKAREFYLDFLGCKIDWEHRFEPEAPVYMQVSRGGFTLRLSEHHGDGTPGSIAYVPVSGVAELHRELNEKKYRYNRPGLDEQEWGMTEVTVVDPFNNRITFGEPTEMTARNT</sequence>
<proteinExistence type="inferred from homology"/>
<dbReference type="PROSITE" id="PS51819">
    <property type="entry name" value="VOC"/>
    <property type="match status" value="1"/>
</dbReference>
<dbReference type="InterPro" id="IPR000335">
    <property type="entry name" value="Bleomycin-R"/>
</dbReference>
<evidence type="ECO:0000256" key="1">
    <source>
        <dbReference type="ARBA" id="ARBA00011051"/>
    </source>
</evidence>
<evidence type="ECO:0000256" key="2">
    <source>
        <dbReference type="ARBA" id="ARBA00021572"/>
    </source>
</evidence>
<dbReference type="Gene3D" id="3.10.180.10">
    <property type="entry name" value="2,3-Dihydroxybiphenyl 1,2-Dioxygenase, domain 1"/>
    <property type="match status" value="1"/>
</dbReference>
<dbReference type="Proteomes" id="UP000254889">
    <property type="component" value="Chromosome"/>
</dbReference>
<dbReference type="Pfam" id="PF19581">
    <property type="entry name" value="Glyoxalase_7"/>
    <property type="match status" value="1"/>
</dbReference>
<dbReference type="OrthoDB" id="9803104at2"/>
<reference evidence="5 6" key="1">
    <citation type="submission" date="2018-07" db="EMBL/GenBank/DDBJ databases">
        <authorList>
            <person name="Quirk P.G."/>
            <person name="Krulwich T.A."/>
        </authorList>
    </citation>
    <scope>NUCLEOTIDE SEQUENCE [LARGE SCALE GENOMIC DNA]</scope>
    <source>
        <strain evidence="5 6">CC-BB4</strain>
    </source>
</reference>
<keyword evidence="3" id="KW-0046">Antibiotic resistance</keyword>
<name>A0A345ZZN0_9HYPH</name>
<dbReference type="KEGG" id="ptaw:DW352_18765"/>